<dbReference type="Proteomes" id="UP000274131">
    <property type="component" value="Unassembled WGS sequence"/>
</dbReference>
<feature type="region of interest" description="Disordered" evidence="1">
    <location>
        <begin position="89"/>
        <end position="123"/>
    </location>
</feature>
<feature type="compositionally biased region" description="Polar residues" evidence="1">
    <location>
        <begin position="164"/>
        <end position="182"/>
    </location>
</feature>
<feature type="region of interest" description="Disordered" evidence="1">
    <location>
        <begin position="707"/>
        <end position="878"/>
    </location>
</feature>
<keyword evidence="3" id="KW-1185">Reference proteome</keyword>
<feature type="compositionally biased region" description="Basic and acidic residues" evidence="1">
    <location>
        <begin position="639"/>
        <end position="659"/>
    </location>
</feature>
<feature type="compositionally biased region" description="Polar residues" evidence="1">
    <location>
        <begin position="380"/>
        <end position="391"/>
    </location>
</feature>
<evidence type="ECO:0000313" key="4">
    <source>
        <dbReference type="WBParaSite" id="EVEC_0000195701-mRNA-1"/>
    </source>
</evidence>
<sequence>MLRSALRRSGFSSFAPADYVNIMKDETATEDNNAKLSQCWSSVPCIGSDLPNRLERALIVNDEAGQVNGKPVSLLSIFKEVEVSSELIPPVGASSGGTKTQTTSFRPGEPTLAPRNMRLQSENTLRNVVSEQLKEICDMAEGIGEPESEHSGRSSVVERRSPCTGESQRSRPQLTPQPSSPANDRFRSGQMGGPQQLSPLEIARQRLAQTPSSEVFEFDPPRISPATGYPNSSQFHFPGGAQNPYIYGNGQATRGMPGNPPLKRRRGRKAANIGDRTGEHPSTSVDPLTGLVTSNGAARRPRGMLLFTIDAHSFILLLAASQTHTHQFPGALDRPVLQRSYSEMPYTTHSPQAAMITSVSRMNTVSGGEGLDGSSDDEITSPSSAQSSQGLTLSNLAIPTTSQHSNNTTPLAYPSPSQYNKFSATAGSTGWKFDLCTRFCQILSFFSAGSTGSNTPIAASPSPSLTPAPLVPSTPKNEPGILKPRKSPKSLEAVVGKLHSKSSPSVSAPVNPYAKSDLYDDEAESPVVSDSSVKNEPNSKPEMSVKLESHHSKRESPPAPPANSTSPSSRSTPGNEQPQSDLKIILKVKQQASSRSSTPSQYTSNISPPPSRLVGQPPSSSRSKEEKAIARQKQARLNARREEDRMRRAVKRDKKEKLEGLSSNKKLKLERISAQEKKATASVRAEFPATLNFASLKNFKIPKVIENEKNDSTQQSNNNTNSAATTGTSASTSTSTVQNVSTQPPPHVLKPAKPILRNQSDQPQPPIPFRMGIPPMAPARKSLLPLPDHPRGVQYQPRPMGGLPFNRHLQGGPQPPPPSAGRWLALSSVPQKHNTSSRSPNLEPNLSNNSSNDRSNEINISKSADSPIDGLKIVADED</sequence>
<reference evidence="4" key="1">
    <citation type="submission" date="2017-02" db="UniProtKB">
        <authorList>
            <consortium name="WormBaseParasite"/>
        </authorList>
    </citation>
    <scope>IDENTIFICATION</scope>
</reference>
<feature type="compositionally biased region" description="Low complexity" evidence="1">
    <location>
        <begin position="590"/>
        <end position="604"/>
    </location>
</feature>
<feature type="region of interest" description="Disordered" evidence="1">
    <location>
        <begin position="363"/>
        <end position="391"/>
    </location>
</feature>
<accession>A0A0N4UWS6</accession>
<gene>
    <name evidence="2" type="ORF">EVEC_LOCUS1665</name>
</gene>
<evidence type="ECO:0000313" key="2">
    <source>
        <dbReference type="EMBL" id="VDD86522.1"/>
    </source>
</evidence>
<evidence type="ECO:0000313" key="3">
    <source>
        <dbReference type="Proteomes" id="UP000274131"/>
    </source>
</evidence>
<reference evidence="2 3" key="2">
    <citation type="submission" date="2018-10" db="EMBL/GenBank/DDBJ databases">
        <authorList>
            <consortium name="Pathogen Informatics"/>
        </authorList>
    </citation>
    <scope>NUCLEOTIDE SEQUENCE [LARGE SCALE GENOMIC DNA]</scope>
</reference>
<feature type="compositionally biased region" description="Low complexity" evidence="1">
    <location>
        <begin position="836"/>
        <end position="861"/>
    </location>
</feature>
<feature type="compositionally biased region" description="Polar residues" evidence="1">
    <location>
        <begin position="96"/>
        <end position="105"/>
    </location>
</feature>
<feature type="compositionally biased region" description="Basic and acidic residues" evidence="1">
    <location>
        <begin position="147"/>
        <end position="161"/>
    </location>
</feature>
<feature type="compositionally biased region" description="Low complexity" evidence="1">
    <location>
        <begin position="562"/>
        <end position="573"/>
    </location>
</feature>
<dbReference type="WBParaSite" id="EVEC_0000195701-mRNA-1">
    <property type="protein sequence ID" value="EVEC_0000195701-mRNA-1"/>
    <property type="gene ID" value="EVEC_0000195701"/>
</dbReference>
<dbReference type="AlphaFoldDB" id="A0A0N4UWS6"/>
<protein>
    <submittedName>
        <fullName evidence="2 4">Uncharacterized protein</fullName>
    </submittedName>
</protein>
<dbReference type="EMBL" id="UXUI01007247">
    <property type="protein sequence ID" value="VDD86522.1"/>
    <property type="molecule type" value="Genomic_DNA"/>
</dbReference>
<feature type="compositionally biased region" description="Low complexity" evidence="1">
    <location>
        <begin position="712"/>
        <end position="742"/>
    </location>
</feature>
<feature type="region of interest" description="Disordered" evidence="1">
    <location>
        <begin position="209"/>
        <end position="232"/>
    </location>
</feature>
<name>A0A0N4UWS6_ENTVE</name>
<feature type="region of interest" description="Disordered" evidence="1">
    <location>
        <begin position="257"/>
        <end position="290"/>
    </location>
</feature>
<dbReference type="STRING" id="51028.A0A0N4UWS6"/>
<feature type="compositionally biased region" description="Polar residues" evidence="1">
    <location>
        <begin position="280"/>
        <end position="290"/>
    </location>
</feature>
<organism evidence="4">
    <name type="scientific">Enterobius vermicularis</name>
    <name type="common">Human pinworm</name>
    <dbReference type="NCBI Taxonomy" id="51028"/>
    <lineage>
        <taxon>Eukaryota</taxon>
        <taxon>Metazoa</taxon>
        <taxon>Ecdysozoa</taxon>
        <taxon>Nematoda</taxon>
        <taxon>Chromadorea</taxon>
        <taxon>Rhabditida</taxon>
        <taxon>Spirurina</taxon>
        <taxon>Oxyuridomorpha</taxon>
        <taxon>Oxyuroidea</taxon>
        <taxon>Oxyuridae</taxon>
        <taxon>Enterobius</taxon>
    </lineage>
</organism>
<dbReference type="OrthoDB" id="10672232at2759"/>
<feature type="region of interest" description="Disordered" evidence="1">
    <location>
        <begin position="143"/>
        <end position="196"/>
    </location>
</feature>
<feature type="compositionally biased region" description="Basic and acidic residues" evidence="1">
    <location>
        <begin position="537"/>
        <end position="556"/>
    </location>
</feature>
<proteinExistence type="predicted"/>
<evidence type="ECO:0000256" key="1">
    <source>
        <dbReference type="SAM" id="MobiDB-lite"/>
    </source>
</evidence>
<feature type="region of interest" description="Disordered" evidence="1">
    <location>
        <begin position="453"/>
        <end position="668"/>
    </location>
</feature>